<protein>
    <recommendedName>
        <fullName evidence="2">TIP41-like protein</fullName>
    </recommendedName>
</protein>
<evidence type="ECO:0000256" key="1">
    <source>
        <dbReference type="ARBA" id="ARBA00006658"/>
    </source>
</evidence>
<organism evidence="3 4">
    <name type="scientific">Frankliniella occidentalis</name>
    <name type="common">Western flower thrips</name>
    <name type="synonym">Euthrips occidentalis</name>
    <dbReference type="NCBI Taxonomy" id="133901"/>
    <lineage>
        <taxon>Eukaryota</taxon>
        <taxon>Metazoa</taxon>
        <taxon>Ecdysozoa</taxon>
        <taxon>Arthropoda</taxon>
        <taxon>Hexapoda</taxon>
        <taxon>Insecta</taxon>
        <taxon>Pterygota</taxon>
        <taxon>Neoptera</taxon>
        <taxon>Paraneoptera</taxon>
        <taxon>Thysanoptera</taxon>
        <taxon>Terebrantia</taxon>
        <taxon>Thripoidea</taxon>
        <taxon>Thripidae</taxon>
        <taxon>Frankliniella</taxon>
    </lineage>
</organism>
<dbReference type="PANTHER" id="PTHR21021">
    <property type="entry name" value="GAF/PUTATIVE CYTOSKELETAL PROTEIN"/>
    <property type="match status" value="1"/>
</dbReference>
<dbReference type="GO" id="GO:0005829">
    <property type="term" value="C:cytosol"/>
    <property type="evidence" value="ECO:0007669"/>
    <property type="project" value="TreeGrafter"/>
</dbReference>
<dbReference type="RefSeq" id="XP_052129564.1">
    <property type="nucleotide sequence ID" value="XM_052273604.1"/>
</dbReference>
<dbReference type="InterPro" id="IPR007303">
    <property type="entry name" value="TIP41-like"/>
</dbReference>
<evidence type="ECO:0000313" key="3">
    <source>
        <dbReference type="Proteomes" id="UP000504606"/>
    </source>
</evidence>
<dbReference type="GO" id="GO:0031929">
    <property type="term" value="P:TOR signaling"/>
    <property type="evidence" value="ECO:0007669"/>
    <property type="project" value="TreeGrafter"/>
</dbReference>
<dbReference type="OrthoDB" id="10253878at2759"/>
<name>A0A9C6X5N1_FRAOC</name>
<dbReference type="PANTHER" id="PTHR21021:SF16">
    <property type="entry name" value="TIP41-LIKE PROTEIN"/>
    <property type="match status" value="1"/>
</dbReference>
<evidence type="ECO:0000313" key="4">
    <source>
        <dbReference type="RefSeq" id="XP_052129564.1"/>
    </source>
</evidence>
<gene>
    <name evidence="4" type="primary">LOC113206642</name>
</gene>
<dbReference type="AlphaFoldDB" id="A0A9C6X5N1"/>
<dbReference type="KEGG" id="foc:113206642"/>
<dbReference type="GeneID" id="113206642"/>
<dbReference type="Proteomes" id="UP000504606">
    <property type="component" value="Unplaced"/>
</dbReference>
<reference evidence="4" key="1">
    <citation type="submission" date="2025-08" db="UniProtKB">
        <authorList>
            <consortium name="RefSeq"/>
        </authorList>
    </citation>
    <scope>IDENTIFICATION</scope>
    <source>
        <tissue evidence="4">Whole organism</tissue>
    </source>
</reference>
<accession>A0A9C6X5N1</accession>
<keyword evidence="3" id="KW-1185">Reference proteome</keyword>
<comment type="similarity">
    <text evidence="1">Belongs to the TIP41 family.</text>
</comment>
<evidence type="ECO:0000256" key="2">
    <source>
        <dbReference type="ARBA" id="ARBA00018951"/>
    </source>
</evidence>
<dbReference type="Pfam" id="PF04176">
    <property type="entry name" value="TIP41"/>
    <property type="match status" value="1"/>
</dbReference>
<proteinExistence type="inferred from homology"/>
<dbReference type="InterPro" id="IPR051330">
    <property type="entry name" value="Phosphatase_reg/MetRdx"/>
</dbReference>
<sequence length="317" mass="35907">MITRVHNTPSWVRVWIVNHNIMSVPNQIGEDSSSQPQKPSGLNELKICGWKVTSCESHILKSKCDHEVECVDGSNLCSFCLYNQQLDLHHIPDMVFPDNKLSLLHEPSGFGIEFTALSALQMVDSGKRDVKIACAEEWKASRSDQPHIDHEAKPFDWTFTTDYKGTLFGGLEAESSHLHIDMEKLKRREQIMFYSDVTLFEDELHDNGTAICSVKIRVMPTGFFILLRFFLRVDNVLVRINDTRLYHEFGTAHIIREFTGRESKIEDLRVPTALLTDPNEINSLLPIKSSTFELLKLPSASSKPSPEVTTIVPNPGS</sequence>